<organism evidence="2 3">
    <name type="scientific">Parascedosporium putredinis</name>
    <dbReference type="NCBI Taxonomy" id="1442378"/>
    <lineage>
        <taxon>Eukaryota</taxon>
        <taxon>Fungi</taxon>
        <taxon>Dikarya</taxon>
        <taxon>Ascomycota</taxon>
        <taxon>Pezizomycotina</taxon>
        <taxon>Sordariomycetes</taxon>
        <taxon>Hypocreomycetidae</taxon>
        <taxon>Microascales</taxon>
        <taxon>Microascaceae</taxon>
        <taxon>Parascedosporium</taxon>
    </lineage>
</organism>
<reference evidence="2" key="1">
    <citation type="submission" date="2022-11" db="EMBL/GenBank/DDBJ databases">
        <authorList>
            <person name="Scott C."/>
            <person name="Bruce N."/>
        </authorList>
    </citation>
    <scope>NUCLEOTIDE SEQUENCE</scope>
</reference>
<proteinExistence type="predicted"/>
<accession>A0A9P1H4M8</accession>
<protein>
    <submittedName>
        <fullName evidence="2">Uncharacterized protein</fullName>
    </submittedName>
</protein>
<dbReference type="Proteomes" id="UP000838763">
    <property type="component" value="Unassembled WGS sequence"/>
</dbReference>
<name>A0A9P1H4M8_9PEZI</name>
<evidence type="ECO:0000313" key="3">
    <source>
        <dbReference type="Proteomes" id="UP000838763"/>
    </source>
</evidence>
<keyword evidence="3" id="KW-1185">Reference proteome</keyword>
<gene>
    <name evidence="2" type="ORF">PPNO1_LOCUS6328</name>
</gene>
<evidence type="ECO:0000256" key="1">
    <source>
        <dbReference type="SAM" id="MobiDB-lite"/>
    </source>
</evidence>
<feature type="compositionally biased region" description="Basic and acidic residues" evidence="1">
    <location>
        <begin position="55"/>
        <end position="70"/>
    </location>
</feature>
<dbReference type="AlphaFoldDB" id="A0A9P1H4M8"/>
<evidence type="ECO:0000313" key="2">
    <source>
        <dbReference type="EMBL" id="CAI4216679.1"/>
    </source>
</evidence>
<feature type="region of interest" description="Disordered" evidence="1">
    <location>
        <begin position="1"/>
        <end position="82"/>
    </location>
</feature>
<sequence length="82" mass="8804">MASDAASISSQSTEASFVKPALPAADATSADKAERRRLRTRLRTALSDMGTPPTSRHDKEHGIETPKHVDLGMVRASTLSRT</sequence>
<feature type="compositionally biased region" description="Polar residues" evidence="1">
    <location>
        <begin position="1"/>
        <end position="15"/>
    </location>
</feature>
<comment type="caution">
    <text evidence="2">The sequence shown here is derived from an EMBL/GenBank/DDBJ whole genome shotgun (WGS) entry which is preliminary data.</text>
</comment>
<dbReference type="EMBL" id="CALLCH030000015">
    <property type="protein sequence ID" value="CAI4216679.1"/>
    <property type="molecule type" value="Genomic_DNA"/>
</dbReference>
<dbReference type="OrthoDB" id="5232757at2759"/>